<dbReference type="GeneID" id="39602757"/>
<dbReference type="AlphaFoldDB" id="A0A443HX29"/>
<dbReference type="InterPro" id="IPR027443">
    <property type="entry name" value="IPNS-like_sf"/>
</dbReference>
<evidence type="ECO:0000313" key="2">
    <source>
        <dbReference type="Proteomes" id="UP000283841"/>
    </source>
</evidence>
<accession>A0A443HX29</accession>
<organism evidence="1 2">
    <name type="scientific">Byssochlamys spectabilis</name>
    <name type="common">Paecilomyces variotii</name>
    <dbReference type="NCBI Taxonomy" id="264951"/>
    <lineage>
        <taxon>Eukaryota</taxon>
        <taxon>Fungi</taxon>
        <taxon>Dikarya</taxon>
        <taxon>Ascomycota</taxon>
        <taxon>Pezizomycotina</taxon>
        <taxon>Eurotiomycetes</taxon>
        <taxon>Eurotiomycetidae</taxon>
        <taxon>Eurotiales</taxon>
        <taxon>Thermoascaceae</taxon>
        <taxon>Paecilomyces</taxon>
    </lineage>
</organism>
<dbReference type="Proteomes" id="UP000283841">
    <property type="component" value="Unassembled WGS sequence"/>
</dbReference>
<dbReference type="SUPFAM" id="SSF51197">
    <property type="entry name" value="Clavaminate synthase-like"/>
    <property type="match status" value="1"/>
</dbReference>
<dbReference type="VEuPathDB" id="FungiDB:C8Q69DRAFT_519877"/>
<dbReference type="STRING" id="264951.A0A443HX29"/>
<dbReference type="EMBL" id="RCNU01000004">
    <property type="protein sequence ID" value="RWQ96379.1"/>
    <property type="molecule type" value="Genomic_DNA"/>
</dbReference>
<reference evidence="1 2" key="1">
    <citation type="journal article" date="2018" name="Front. Microbiol.">
        <title>Genomic and genetic insights into a cosmopolitan fungus, Paecilomyces variotii (Eurotiales).</title>
        <authorList>
            <person name="Urquhart A.S."/>
            <person name="Mondo S.J."/>
            <person name="Makela M.R."/>
            <person name="Hane J.K."/>
            <person name="Wiebenga A."/>
            <person name="He G."/>
            <person name="Mihaltcheva S."/>
            <person name="Pangilinan J."/>
            <person name="Lipzen A."/>
            <person name="Barry K."/>
            <person name="de Vries R.P."/>
            <person name="Grigoriev I.V."/>
            <person name="Idnurm A."/>
        </authorList>
    </citation>
    <scope>NUCLEOTIDE SEQUENCE [LARGE SCALE GENOMIC DNA]</scope>
    <source>
        <strain evidence="1 2">CBS 101075</strain>
    </source>
</reference>
<dbReference type="RefSeq" id="XP_028486024.1">
    <property type="nucleotide sequence ID" value="XM_028633480.1"/>
</dbReference>
<dbReference type="Gene3D" id="2.60.120.330">
    <property type="entry name" value="B-lactam Antibiotic, Isopenicillin N Synthase, Chain"/>
    <property type="match status" value="1"/>
</dbReference>
<keyword evidence="2" id="KW-1185">Reference proteome</keyword>
<gene>
    <name evidence="1" type="ORF">C8Q69DRAFT_519877</name>
</gene>
<sequence>MHMLTVAVRILLSGLRWTPDRHEKLQVGQRSVNEVFIVYNVRDSIGRAYQTRHRIHFYECCCIPGNVIAKVVATTKQAIEENGFLFLTDDGVSLEDLHREFDLFQYHHLNITEEKKKELLWDPLTGVSARFKRATGWKREAGKYGGIEQFTLYSPEFEDLQRVPNCIRPFMDEITAFCDYMEKIGHSSLVAVVVLGSRATQRLAMGCFNC</sequence>
<comment type="caution">
    <text evidence="1">The sequence shown here is derived from an EMBL/GenBank/DDBJ whole genome shotgun (WGS) entry which is preliminary data.</text>
</comment>
<proteinExistence type="predicted"/>
<evidence type="ECO:0000313" key="1">
    <source>
        <dbReference type="EMBL" id="RWQ96379.1"/>
    </source>
</evidence>
<name>A0A443HX29_BYSSP</name>
<protein>
    <submittedName>
        <fullName evidence="1">Uncharacterized protein</fullName>
    </submittedName>
</protein>